<name>A0A9D9H4R3_9SPIO</name>
<keyword evidence="2" id="KW-0597">Phosphoprotein</keyword>
<keyword evidence="3" id="KW-0808">Transferase</keyword>
<dbReference type="PROSITE" id="PS50885">
    <property type="entry name" value="HAMP"/>
    <property type="match status" value="1"/>
</dbReference>
<dbReference type="Proteomes" id="UP000823615">
    <property type="component" value="Unassembled WGS sequence"/>
</dbReference>
<dbReference type="InterPro" id="IPR036890">
    <property type="entry name" value="HATPase_C_sf"/>
</dbReference>
<dbReference type="SMART" id="SM00304">
    <property type="entry name" value="HAMP"/>
    <property type="match status" value="1"/>
</dbReference>
<evidence type="ECO:0000259" key="6">
    <source>
        <dbReference type="PROSITE" id="PS50885"/>
    </source>
</evidence>
<dbReference type="CDD" id="cd06225">
    <property type="entry name" value="HAMP"/>
    <property type="match status" value="1"/>
</dbReference>
<evidence type="ECO:0000313" key="8">
    <source>
        <dbReference type="Proteomes" id="UP000823615"/>
    </source>
</evidence>
<dbReference type="InterPro" id="IPR003594">
    <property type="entry name" value="HATPase_dom"/>
</dbReference>
<dbReference type="SUPFAM" id="SSF55874">
    <property type="entry name" value="ATPase domain of HSP90 chaperone/DNA topoisomerase II/histidine kinase"/>
    <property type="match status" value="1"/>
</dbReference>
<evidence type="ECO:0000256" key="3">
    <source>
        <dbReference type="ARBA" id="ARBA00022679"/>
    </source>
</evidence>
<keyword evidence="4 7" id="KW-0418">Kinase</keyword>
<reference evidence="7" key="2">
    <citation type="journal article" date="2021" name="PeerJ">
        <title>Extensive microbial diversity within the chicken gut microbiome revealed by metagenomics and culture.</title>
        <authorList>
            <person name="Gilroy R."/>
            <person name="Ravi A."/>
            <person name="Getino M."/>
            <person name="Pursley I."/>
            <person name="Horton D.L."/>
            <person name="Alikhan N.F."/>
            <person name="Baker D."/>
            <person name="Gharbi K."/>
            <person name="Hall N."/>
            <person name="Watson M."/>
            <person name="Adriaenssens E.M."/>
            <person name="Foster-Nyarko E."/>
            <person name="Jarju S."/>
            <person name="Secka A."/>
            <person name="Antonio M."/>
            <person name="Oren A."/>
            <person name="Chaudhuri R.R."/>
            <person name="La Ragione R."/>
            <person name="Hildebrand F."/>
            <person name="Pallen M.J."/>
        </authorList>
    </citation>
    <scope>NUCLEOTIDE SEQUENCE</scope>
    <source>
        <strain evidence="7">7293</strain>
    </source>
</reference>
<comment type="subcellular location">
    <subcellularLocation>
        <location evidence="1">Membrane</location>
    </subcellularLocation>
</comment>
<feature type="domain" description="HAMP" evidence="6">
    <location>
        <begin position="320"/>
        <end position="372"/>
    </location>
</feature>
<dbReference type="PANTHER" id="PTHR34220">
    <property type="entry name" value="SENSOR HISTIDINE KINASE YPDA"/>
    <property type="match status" value="1"/>
</dbReference>
<dbReference type="InterPro" id="IPR050640">
    <property type="entry name" value="Bact_2-comp_sensor_kinase"/>
</dbReference>
<dbReference type="Pfam" id="PF00672">
    <property type="entry name" value="HAMP"/>
    <property type="match status" value="1"/>
</dbReference>
<feature type="transmembrane region" description="Helical" evidence="5">
    <location>
        <begin position="12"/>
        <end position="36"/>
    </location>
</feature>
<dbReference type="GO" id="GO:0000155">
    <property type="term" value="F:phosphorelay sensor kinase activity"/>
    <property type="evidence" value="ECO:0007669"/>
    <property type="project" value="InterPro"/>
</dbReference>
<sequence>MEKKFSLGSLLLSTKITAFLYITSLIIFLSMEIFVYSNAIQLADNQMTTEGYAYCNEGTGVARNACSYIKGVANYSIAESSIQNIFASSEEFKGNGIETSIIDYVRSMDYILNIIIYTPSGIPLKYMAIDGSTGPVFQGNRRFFKSFMQNDSDRSWEFIDERSTVLFVNDNSPKLSLWVKIYSAANSRVVGVLCISIDTRNLFTFDIPYPSSFSRNMFILDSQSGKVAANRTDYVITDETASTLFAKTNNNGSSGKFHMVTEEGNTIVIYERISDTPLYAFYYLSSDSLAVYAADIQNTIYISIAVYLLLIIPLITIVGRWLTKPLNKLRQSMDTFSEGDFDIRLSFNTDDEIGKLGRAFNNMVEKNKQLIDETYVAQIKAREAELLLQQAQIDPHFMYNLINSIQWSAMRRGANDIAETAHSLGQILRISLNRGKSMITVARECELARYYLELEKKRWKNRLGFSILCSEAANTVIIPKLIIQPLVENSVKHGMPAAGTMMISVVITCENDELIVDVKDDGKGIPPEILSRLPASYSSQSVHSNGFAVKNIYERLVLLYGDEFVFEITSGINEGTSVHIRIPARTDESGEGGNVSLDNR</sequence>
<evidence type="ECO:0000256" key="4">
    <source>
        <dbReference type="ARBA" id="ARBA00022777"/>
    </source>
</evidence>
<reference evidence="7" key="1">
    <citation type="submission" date="2020-10" db="EMBL/GenBank/DDBJ databases">
        <authorList>
            <person name="Gilroy R."/>
        </authorList>
    </citation>
    <scope>NUCLEOTIDE SEQUENCE</scope>
    <source>
        <strain evidence="7">7293</strain>
    </source>
</reference>
<protein>
    <submittedName>
        <fullName evidence="7">Sensor histidine kinase</fullName>
    </submittedName>
</protein>
<dbReference type="EMBL" id="JADIMT010000062">
    <property type="protein sequence ID" value="MBO8436326.1"/>
    <property type="molecule type" value="Genomic_DNA"/>
</dbReference>
<feature type="transmembrane region" description="Helical" evidence="5">
    <location>
        <begin position="300"/>
        <end position="323"/>
    </location>
</feature>
<keyword evidence="5" id="KW-0812">Transmembrane</keyword>
<dbReference type="Pfam" id="PF06580">
    <property type="entry name" value="His_kinase"/>
    <property type="match status" value="1"/>
</dbReference>
<keyword evidence="5" id="KW-0472">Membrane</keyword>
<dbReference type="Gene3D" id="3.30.565.10">
    <property type="entry name" value="Histidine kinase-like ATPase, C-terminal domain"/>
    <property type="match status" value="1"/>
</dbReference>
<accession>A0A9D9H4R3</accession>
<gene>
    <name evidence="7" type="ORF">IAA97_05055</name>
</gene>
<evidence type="ECO:0000256" key="2">
    <source>
        <dbReference type="ARBA" id="ARBA00022553"/>
    </source>
</evidence>
<dbReference type="GO" id="GO:0016020">
    <property type="term" value="C:membrane"/>
    <property type="evidence" value="ECO:0007669"/>
    <property type="project" value="UniProtKB-SubCell"/>
</dbReference>
<dbReference type="InterPro" id="IPR003660">
    <property type="entry name" value="HAMP_dom"/>
</dbReference>
<dbReference type="Pfam" id="PF02518">
    <property type="entry name" value="HATPase_c"/>
    <property type="match status" value="1"/>
</dbReference>
<evidence type="ECO:0000313" key="7">
    <source>
        <dbReference type="EMBL" id="MBO8436326.1"/>
    </source>
</evidence>
<evidence type="ECO:0000256" key="1">
    <source>
        <dbReference type="ARBA" id="ARBA00004370"/>
    </source>
</evidence>
<organism evidence="7 8">
    <name type="scientific">Candidatus Ornithospirochaeta stercoripullorum</name>
    <dbReference type="NCBI Taxonomy" id="2840899"/>
    <lineage>
        <taxon>Bacteria</taxon>
        <taxon>Pseudomonadati</taxon>
        <taxon>Spirochaetota</taxon>
        <taxon>Spirochaetia</taxon>
        <taxon>Spirochaetales</taxon>
        <taxon>Spirochaetaceae</taxon>
        <taxon>Spirochaetaceae incertae sedis</taxon>
        <taxon>Candidatus Ornithospirochaeta</taxon>
    </lineage>
</organism>
<evidence type="ECO:0000256" key="5">
    <source>
        <dbReference type="SAM" id="Phobius"/>
    </source>
</evidence>
<keyword evidence="5" id="KW-1133">Transmembrane helix</keyword>
<comment type="caution">
    <text evidence="7">The sequence shown here is derived from an EMBL/GenBank/DDBJ whole genome shotgun (WGS) entry which is preliminary data.</text>
</comment>
<dbReference type="SMART" id="SM00387">
    <property type="entry name" value="HATPase_c"/>
    <property type="match status" value="1"/>
</dbReference>
<dbReference type="Gene3D" id="6.10.340.10">
    <property type="match status" value="1"/>
</dbReference>
<dbReference type="AlphaFoldDB" id="A0A9D9H4R3"/>
<dbReference type="SUPFAM" id="SSF158472">
    <property type="entry name" value="HAMP domain-like"/>
    <property type="match status" value="1"/>
</dbReference>
<proteinExistence type="predicted"/>
<dbReference type="PANTHER" id="PTHR34220:SF7">
    <property type="entry name" value="SENSOR HISTIDINE KINASE YPDA"/>
    <property type="match status" value="1"/>
</dbReference>
<dbReference type="InterPro" id="IPR010559">
    <property type="entry name" value="Sig_transdc_His_kin_internal"/>
</dbReference>